<dbReference type="Pfam" id="PF00581">
    <property type="entry name" value="Rhodanese"/>
    <property type="match status" value="1"/>
</dbReference>
<dbReference type="Proteomes" id="UP000440224">
    <property type="component" value="Unassembled WGS sequence"/>
</dbReference>
<dbReference type="InterPro" id="IPR036873">
    <property type="entry name" value="Rhodanese-like_dom_sf"/>
</dbReference>
<dbReference type="AlphaFoldDB" id="A0A6N7PTL3"/>
<dbReference type="InterPro" id="IPR001763">
    <property type="entry name" value="Rhodanese-like_dom"/>
</dbReference>
<gene>
    <name evidence="2" type="ORF">GF068_27240</name>
</gene>
<comment type="caution">
    <text evidence="2">The sequence shown here is derived from an EMBL/GenBank/DDBJ whole genome shotgun (WGS) entry which is preliminary data.</text>
</comment>
<dbReference type="InterPro" id="IPR001307">
    <property type="entry name" value="Thiosulphate_STrfase_CS"/>
</dbReference>
<dbReference type="SUPFAM" id="SSF52821">
    <property type="entry name" value="Rhodanese/Cell cycle control phosphatase"/>
    <property type="match status" value="1"/>
</dbReference>
<dbReference type="RefSeq" id="WP_153822398.1">
    <property type="nucleotide sequence ID" value="NZ_WJIE01000008.1"/>
</dbReference>
<sequence>MKHRHMFVALAAALLFALPGCKKPGDAAGEHGAEAEAFGRLSIDEVEAKMKEAKEGKLAFHVIDNNAKSTYDKGHLPGAKWVDHENVRAEDLPADKEATLVFYCSNER</sequence>
<dbReference type="OrthoDB" id="9789585at2"/>
<name>A0A6N7PTL3_9BACT</name>
<evidence type="ECO:0000313" key="3">
    <source>
        <dbReference type="Proteomes" id="UP000440224"/>
    </source>
</evidence>
<protein>
    <submittedName>
        <fullName evidence="2">Rhodanese-like domain-containing protein</fullName>
    </submittedName>
</protein>
<dbReference type="EMBL" id="WJIE01000008">
    <property type="protein sequence ID" value="MRG95582.1"/>
    <property type="molecule type" value="Genomic_DNA"/>
</dbReference>
<reference evidence="2 3" key="1">
    <citation type="submission" date="2019-10" db="EMBL/GenBank/DDBJ databases">
        <title>A soil myxobacterium in the family Polyangiaceae.</title>
        <authorList>
            <person name="Li Y."/>
            <person name="Wang J."/>
        </authorList>
    </citation>
    <scope>NUCLEOTIDE SEQUENCE [LARGE SCALE GENOMIC DNA]</scope>
    <source>
        <strain evidence="2 3">DSM 14734</strain>
    </source>
</reference>
<dbReference type="GO" id="GO:0004792">
    <property type="term" value="F:thiosulfate-cyanide sulfurtransferase activity"/>
    <property type="evidence" value="ECO:0007669"/>
    <property type="project" value="InterPro"/>
</dbReference>
<evidence type="ECO:0000313" key="2">
    <source>
        <dbReference type="EMBL" id="MRG95582.1"/>
    </source>
</evidence>
<feature type="domain" description="Rhodanese" evidence="1">
    <location>
        <begin position="71"/>
        <end position="104"/>
    </location>
</feature>
<organism evidence="2 3">
    <name type="scientific">Polyangium spumosum</name>
    <dbReference type="NCBI Taxonomy" id="889282"/>
    <lineage>
        <taxon>Bacteria</taxon>
        <taxon>Pseudomonadati</taxon>
        <taxon>Myxococcota</taxon>
        <taxon>Polyangia</taxon>
        <taxon>Polyangiales</taxon>
        <taxon>Polyangiaceae</taxon>
        <taxon>Polyangium</taxon>
    </lineage>
</organism>
<evidence type="ECO:0000259" key="1">
    <source>
        <dbReference type="PROSITE" id="PS50206"/>
    </source>
</evidence>
<keyword evidence="3" id="KW-1185">Reference proteome</keyword>
<dbReference type="PROSITE" id="PS00380">
    <property type="entry name" value="RHODANESE_1"/>
    <property type="match status" value="1"/>
</dbReference>
<dbReference type="Gene3D" id="3.40.250.10">
    <property type="entry name" value="Rhodanese-like domain"/>
    <property type="match status" value="1"/>
</dbReference>
<proteinExistence type="predicted"/>
<accession>A0A6N7PTL3</accession>
<dbReference type="PROSITE" id="PS50206">
    <property type="entry name" value="RHODANESE_3"/>
    <property type="match status" value="1"/>
</dbReference>